<dbReference type="SMART" id="SM00382">
    <property type="entry name" value="AAA"/>
    <property type="match status" value="1"/>
</dbReference>
<dbReference type="RefSeq" id="WP_209466808.1">
    <property type="nucleotide sequence ID" value="NZ_JAGGLG010000016.1"/>
</dbReference>
<dbReference type="Proteomes" id="UP001519289">
    <property type="component" value="Unassembled WGS sequence"/>
</dbReference>
<comment type="caution">
    <text evidence="4">The sequence shown here is derived from an EMBL/GenBank/DDBJ whole genome shotgun (WGS) entry which is preliminary data.</text>
</comment>
<accession>A0ABS4JT30</accession>
<feature type="domain" description="ABC transporter" evidence="3">
    <location>
        <begin position="5"/>
        <end position="234"/>
    </location>
</feature>
<gene>
    <name evidence="4" type="ORF">J2Z79_002095</name>
</gene>
<dbReference type="PROSITE" id="PS50893">
    <property type="entry name" value="ABC_TRANSPORTER_2"/>
    <property type="match status" value="1"/>
</dbReference>
<name>A0ABS4JT30_9FIRM</name>
<dbReference type="SUPFAM" id="SSF52540">
    <property type="entry name" value="P-loop containing nucleoside triphosphate hydrolases"/>
    <property type="match status" value="1"/>
</dbReference>
<organism evidence="4 5">
    <name type="scientific">Symbiobacterium terraclitae</name>
    <dbReference type="NCBI Taxonomy" id="557451"/>
    <lineage>
        <taxon>Bacteria</taxon>
        <taxon>Bacillati</taxon>
        <taxon>Bacillota</taxon>
        <taxon>Clostridia</taxon>
        <taxon>Eubacteriales</taxon>
        <taxon>Symbiobacteriaceae</taxon>
        <taxon>Symbiobacterium</taxon>
    </lineage>
</organism>
<evidence type="ECO:0000256" key="1">
    <source>
        <dbReference type="ARBA" id="ARBA00022741"/>
    </source>
</evidence>
<evidence type="ECO:0000313" key="5">
    <source>
        <dbReference type="Proteomes" id="UP001519289"/>
    </source>
</evidence>
<evidence type="ECO:0000256" key="2">
    <source>
        <dbReference type="ARBA" id="ARBA00022840"/>
    </source>
</evidence>
<keyword evidence="5" id="KW-1185">Reference proteome</keyword>
<keyword evidence="1" id="KW-0547">Nucleotide-binding</keyword>
<keyword evidence="2 4" id="KW-0067">ATP-binding</keyword>
<dbReference type="GO" id="GO:0005524">
    <property type="term" value="F:ATP binding"/>
    <property type="evidence" value="ECO:0007669"/>
    <property type="project" value="UniProtKB-KW"/>
</dbReference>
<dbReference type="InterPro" id="IPR027417">
    <property type="entry name" value="P-loop_NTPase"/>
</dbReference>
<dbReference type="InterPro" id="IPR003593">
    <property type="entry name" value="AAA+_ATPase"/>
</dbReference>
<dbReference type="InterPro" id="IPR003439">
    <property type="entry name" value="ABC_transporter-like_ATP-bd"/>
</dbReference>
<proteinExistence type="predicted"/>
<evidence type="ECO:0000259" key="3">
    <source>
        <dbReference type="PROSITE" id="PS50893"/>
    </source>
</evidence>
<dbReference type="PANTHER" id="PTHR43038:SF3">
    <property type="entry name" value="ABC TRANSPORTER G FAMILY MEMBER 20 ISOFORM X1"/>
    <property type="match status" value="1"/>
</dbReference>
<protein>
    <submittedName>
        <fullName evidence="4">ABC-2 type transport system ATP-binding protein</fullName>
    </submittedName>
</protein>
<dbReference type="EMBL" id="JAGGLG010000016">
    <property type="protein sequence ID" value="MBP2018680.1"/>
    <property type="molecule type" value="Genomic_DNA"/>
</dbReference>
<dbReference type="PANTHER" id="PTHR43038">
    <property type="entry name" value="ATP-BINDING CASSETTE, SUB-FAMILY H, MEMBER 1"/>
    <property type="match status" value="1"/>
</dbReference>
<dbReference type="Pfam" id="PF00005">
    <property type="entry name" value="ABC_tran"/>
    <property type="match status" value="1"/>
</dbReference>
<reference evidence="4 5" key="1">
    <citation type="submission" date="2021-03" db="EMBL/GenBank/DDBJ databases">
        <title>Genomic Encyclopedia of Type Strains, Phase IV (KMG-IV): sequencing the most valuable type-strain genomes for metagenomic binning, comparative biology and taxonomic classification.</title>
        <authorList>
            <person name="Goeker M."/>
        </authorList>
    </citation>
    <scope>NUCLEOTIDE SEQUENCE [LARGE SCALE GENOMIC DNA]</scope>
    <source>
        <strain evidence="4 5">DSM 27138</strain>
    </source>
</reference>
<dbReference type="Gene3D" id="3.40.50.300">
    <property type="entry name" value="P-loop containing nucleotide triphosphate hydrolases"/>
    <property type="match status" value="1"/>
</dbReference>
<sequence>MTYAIETQGLTRRFGRFTAVDSVSLTVPSGTVMGLLGPNGAGKTTLIRMLLGSLTPTAGTGRVLGHDLRTGAEAIRQQVGYMSQRFSLYRDLTVAENLAFFGRVYGLTGDALAARQEELLAWAGLLDHRRTVAGDLGGGLRQRLAFACAILHRPSLLLLDEATSGVDPMSRRKFWDLIYGLADGGTTVLVTTHYMDEAAHCDRLAMMSAGRLVAVGTPRELRENYAGGGGLEQVFVRLAQTGPGT</sequence>
<dbReference type="CDD" id="cd03230">
    <property type="entry name" value="ABC_DR_subfamily_A"/>
    <property type="match status" value="1"/>
</dbReference>
<evidence type="ECO:0000313" key="4">
    <source>
        <dbReference type="EMBL" id="MBP2018680.1"/>
    </source>
</evidence>